<evidence type="ECO:0000313" key="1">
    <source>
        <dbReference type="EMBL" id="CAA9490112.1"/>
    </source>
</evidence>
<gene>
    <name evidence="1" type="ORF">AVDCRST_MAG44-158</name>
</gene>
<protein>
    <submittedName>
        <fullName evidence="1">Uncharacterized protein</fullName>
    </submittedName>
</protein>
<dbReference type="EMBL" id="CADCVY010000013">
    <property type="protein sequence ID" value="CAA9490112.1"/>
    <property type="molecule type" value="Genomic_DNA"/>
</dbReference>
<proteinExistence type="predicted"/>
<organism evidence="1">
    <name type="scientific">uncultured Sphingomonas sp</name>
    <dbReference type="NCBI Taxonomy" id="158754"/>
    <lineage>
        <taxon>Bacteria</taxon>
        <taxon>Pseudomonadati</taxon>
        <taxon>Pseudomonadota</taxon>
        <taxon>Alphaproteobacteria</taxon>
        <taxon>Sphingomonadales</taxon>
        <taxon>Sphingomonadaceae</taxon>
        <taxon>Sphingomonas</taxon>
        <taxon>environmental samples</taxon>
    </lineage>
</organism>
<sequence length="149" mass="16421">MRQYLIVSALVTAMSCSDFPKDTESTLPRVKAERTFRVGLISSGSSAAADPKVQALLRNVADAAQASPQVEQAEAEVLMKRLEEGQLDLVIGRFEKKSPWSSLVTIGPPLRKLRHGKIEWRVAPAMRNGENAWIALIEREARNVAPEAQ</sequence>
<dbReference type="AlphaFoldDB" id="A0A6J4S6H1"/>
<accession>A0A6J4S6H1</accession>
<name>A0A6J4S6H1_9SPHN</name>
<reference evidence="1" key="1">
    <citation type="submission" date="2020-02" db="EMBL/GenBank/DDBJ databases">
        <authorList>
            <person name="Meier V. D."/>
        </authorList>
    </citation>
    <scope>NUCLEOTIDE SEQUENCE</scope>
    <source>
        <strain evidence="1">AVDCRST_MAG44</strain>
    </source>
</reference>
<dbReference type="PROSITE" id="PS51257">
    <property type="entry name" value="PROKAR_LIPOPROTEIN"/>
    <property type="match status" value="1"/>
</dbReference>